<dbReference type="GO" id="GO:0006505">
    <property type="term" value="P:GPI anchor metabolic process"/>
    <property type="evidence" value="ECO:0007669"/>
    <property type="project" value="TreeGrafter"/>
</dbReference>
<evidence type="ECO:0000313" key="13">
    <source>
        <dbReference type="Proteomes" id="UP000243579"/>
    </source>
</evidence>
<gene>
    <name evidence="12" type="ORF">ACHHYP_09599</name>
</gene>
<feature type="transmembrane region" description="Helical" evidence="10">
    <location>
        <begin position="369"/>
        <end position="387"/>
    </location>
</feature>
<dbReference type="InterPro" id="IPR029058">
    <property type="entry name" value="AB_hydrolase_fold"/>
</dbReference>
<dbReference type="GO" id="GO:0050185">
    <property type="term" value="F:phosphatidylinositol deacylase activity"/>
    <property type="evidence" value="ECO:0007669"/>
    <property type="project" value="TreeGrafter"/>
</dbReference>
<proteinExistence type="inferred from homology"/>
<dbReference type="GO" id="GO:0006888">
    <property type="term" value="P:endoplasmic reticulum to Golgi vesicle-mediated transport"/>
    <property type="evidence" value="ECO:0007669"/>
    <property type="project" value="TreeGrafter"/>
</dbReference>
<dbReference type="OrthoDB" id="348976at2759"/>
<comment type="function">
    <text evidence="10">Involved in inositol deacylation of GPI-anchored proteins which plays important roles in the quality control and ER-associated degradation of GPI-anchored proteins.</text>
</comment>
<dbReference type="SUPFAM" id="SSF53474">
    <property type="entry name" value="alpha/beta-Hydrolases"/>
    <property type="match status" value="1"/>
</dbReference>
<feature type="transmembrane region" description="Helical" evidence="10">
    <location>
        <begin position="427"/>
        <end position="446"/>
    </location>
</feature>
<organism evidence="12 13">
    <name type="scientific">Achlya hypogyna</name>
    <name type="common">Oomycete</name>
    <name type="synonym">Protoachlya hypogyna</name>
    <dbReference type="NCBI Taxonomy" id="1202772"/>
    <lineage>
        <taxon>Eukaryota</taxon>
        <taxon>Sar</taxon>
        <taxon>Stramenopiles</taxon>
        <taxon>Oomycota</taxon>
        <taxon>Saprolegniomycetes</taxon>
        <taxon>Saprolegniales</taxon>
        <taxon>Achlyaceae</taxon>
        <taxon>Achlya</taxon>
    </lineage>
</organism>
<dbReference type="GO" id="GO:0005789">
    <property type="term" value="C:endoplasmic reticulum membrane"/>
    <property type="evidence" value="ECO:0007669"/>
    <property type="project" value="UniProtKB-SubCell"/>
</dbReference>
<feature type="transmembrane region" description="Helical" evidence="10">
    <location>
        <begin position="518"/>
        <end position="539"/>
    </location>
</feature>
<evidence type="ECO:0000259" key="11">
    <source>
        <dbReference type="Pfam" id="PF07819"/>
    </source>
</evidence>
<reference evidence="12 13" key="1">
    <citation type="journal article" date="2014" name="Genome Biol. Evol.">
        <title>The secreted proteins of Achlya hypogyna and Thraustotheca clavata identify the ancestral oomycete secretome and reveal gene acquisitions by horizontal gene transfer.</title>
        <authorList>
            <person name="Misner I."/>
            <person name="Blouin N."/>
            <person name="Leonard G."/>
            <person name="Richards T.A."/>
            <person name="Lane C.E."/>
        </authorList>
    </citation>
    <scope>NUCLEOTIDE SEQUENCE [LARGE SCALE GENOMIC DNA]</scope>
    <source>
        <strain evidence="12 13">ATCC 48635</strain>
    </source>
</reference>
<evidence type="ECO:0000256" key="4">
    <source>
        <dbReference type="ARBA" id="ARBA00022692"/>
    </source>
</evidence>
<dbReference type="Gene3D" id="3.40.50.1820">
    <property type="entry name" value="alpha/beta hydrolase"/>
    <property type="match status" value="1"/>
</dbReference>
<comment type="caution">
    <text evidence="12">The sequence shown here is derived from an EMBL/GenBank/DDBJ whole genome shotgun (WGS) entry which is preliminary data.</text>
</comment>
<dbReference type="AlphaFoldDB" id="A0A1V9YN36"/>
<name>A0A1V9YN36_ACHHY</name>
<evidence type="ECO:0000256" key="1">
    <source>
        <dbReference type="ARBA" id="ARBA00004477"/>
    </source>
</evidence>
<evidence type="ECO:0000256" key="5">
    <source>
        <dbReference type="ARBA" id="ARBA00022801"/>
    </source>
</evidence>
<accession>A0A1V9YN36</accession>
<feature type="transmembrane region" description="Helical" evidence="10">
    <location>
        <begin position="491"/>
        <end position="512"/>
    </location>
</feature>
<evidence type="ECO:0000256" key="6">
    <source>
        <dbReference type="ARBA" id="ARBA00022824"/>
    </source>
</evidence>
<dbReference type="PANTHER" id="PTHR15495:SF7">
    <property type="entry name" value="GPI INOSITOL-DEACYLASE"/>
    <property type="match status" value="1"/>
</dbReference>
<sequence length="806" mass="86722">MVPPRLWGLPASLALAVAVSAVFSVLFFSDLYATTRLANACAMTYSRPMYTKLVVPPATDEAMQHTHAKYTFSMLHMGNDPRFASATRSYVGVPVLFVPGHLGSYMQARSFGQHLTDRYTDHGIETRGFDLFLVDFNEEATGFTGHFMAEQGYFINEAVREILRLYSRRPSPPTSVIVIAHSMGGIAVRTAMTLPNYRPGSIRTIVTLSTPHVQPPFPLDTKMHGVYGAINDAWRAFRPAFDDVVVVSVAGGHKDLVIHSSLASLEGLVPAAHGMALLTSSMPSVQTSMDHLCLLWCHQLLATLTGALDRIIDPATHREIADPAVRFETLRAALLGDGHPSLNVPGFAAAERDQYPIRTPQVILDLTRTHYIVAFPVLFGVALAILATQMERWQRQAPDTAPFTALLAPSVHWQYPLQHALSGSSRGALAVACALLAVLVALDALINVVRYAYVYLYVLGSVYVLARLLGRVCRPLSYAAPRAGRLFRAPVLLGAAAVALVAWAHGAAGLPLDVSRELSLLCLAVLAAHVLTWLSLLLAPSAAQGLATYQATVFALYAAVLPCWLGEAVYYADVVRFPRAVDGGFLYTVARSLALVGPCLGHVLLARKYYFPLPPAAMFARQEGAPLPSGRPRLAPETCTGCFVEDGGPGAVFVEATTADTVVVGSVVVGPTFRVIACDCGARFAAIADYCAFCKRLCVECGGGEIARQHGRAFREYMHQMHETVVAHESATSLLWLLLLGGLGYTCVSGNMYCLVYLGAGVGAVASAYHVGLRGPLDLEDGLAPPPKVAEPLLHEVPKTKPTKTK</sequence>
<dbReference type="PANTHER" id="PTHR15495">
    <property type="entry name" value="NEGATIVE REGULATOR OF VESICLE FORMATION-RELATED"/>
    <property type="match status" value="1"/>
</dbReference>
<feature type="transmembrane region" description="Helical" evidence="10">
    <location>
        <begin position="584"/>
        <end position="605"/>
    </location>
</feature>
<evidence type="ECO:0000256" key="8">
    <source>
        <dbReference type="ARBA" id="ARBA00022989"/>
    </source>
</evidence>
<evidence type="ECO:0000313" key="12">
    <source>
        <dbReference type="EMBL" id="OQR87051.1"/>
    </source>
</evidence>
<dbReference type="EMBL" id="JNBR01001470">
    <property type="protein sequence ID" value="OQR87051.1"/>
    <property type="molecule type" value="Genomic_DNA"/>
</dbReference>
<dbReference type="GO" id="GO:0015031">
    <property type="term" value="P:protein transport"/>
    <property type="evidence" value="ECO:0007669"/>
    <property type="project" value="UniProtKB-KW"/>
</dbReference>
<keyword evidence="8 10" id="KW-1133">Transmembrane helix</keyword>
<feature type="domain" description="GPI inositol-deacylase PGAP1-like alpha/beta" evidence="11">
    <location>
        <begin position="92"/>
        <end position="307"/>
    </location>
</feature>
<dbReference type="STRING" id="1202772.A0A1V9YN36"/>
<keyword evidence="7 10" id="KW-0653">Protein transport</keyword>
<evidence type="ECO:0000256" key="7">
    <source>
        <dbReference type="ARBA" id="ARBA00022927"/>
    </source>
</evidence>
<feature type="transmembrane region" description="Helical" evidence="10">
    <location>
        <begin position="452"/>
        <end position="470"/>
    </location>
</feature>
<comment type="subcellular location">
    <subcellularLocation>
        <location evidence="1">Endoplasmic reticulum membrane</location>
        <topology evidence="1">Multi-pass membrane protein</topology>
    </subcellularLocation>
</comment>
<dbReference type="Pfam" id="PF07819">
    <property type="entry name" value="PGAP1"/>
    <property type="match status" value="1"/>
</dbReference>
<keyword evidence="3 10" id="KW-0813">Transport</keyword>
<feature type="transmembrane region" description="Helical" evidence="10">
    <location>
        <begin position="551"/>
        <end position="572"/>
    </location>
</feature>
<keyword evidence="4 10" id="KW-0812">Transmembrane</keyword>
<dbReference type="InterPro" id="IPR039529">
    <property type="entry name" value="PGAP1/BST1"/>
</dbReference>
<evidence type="ECO:0000256" key="3">
    <source>
        <dbReference type="ARBA" id="ARBA00022448"/>
    </source>
</evidence>
<keyword evidence="5 10" id="KW-0378">Hydrolase</keyword>
<protein>
    <recommendedName>
        <fullName evidence="10">GPI inositol-deacylase</fullName>
        <ecNumber evidence="10">3.1.-.-</ecNumber>
    </recommendedName>
</protein>
<dbReference type="InterPro" id="IPR012908">
    <property type="entry name" value="PGAP1-ab_dom-like"/>
</dbReference>
<evidence type="ECO:0000256" key="2">
    <source>
        <dbReference type="ARBA" id="ARBA00006931"/>
    </source>
</evidence>
<evidence type="ECO:0000256" key="10">
    <source>
        <dbReference type="RuleBase" id="RU365011"/>
    </source>
</evidence>
<dbReference type="Proteomes" id="UP000243579">
    <property type="component" value="Unassembled WGS sequence"/>
</dbReference>
<keyword evidence="6 10" id="KW-0256">Endoplasmic reticulum</keyword>
<dbReference type="EC" id="3.1.-.-" evidence="10"/>
<comment type="similarity">
    <text evidence="2 10">Belongs to the GPI inositol-deacylase family.</text>
</comment>
<keyword evidence="13" id="KW-1185">Reference proteome</keyword>
<keyword evidence="9 10" id="KW-0472">Membrane</keyword>
<evidence type="ECO:0000256" key="9">
    <source>
        <dbReference type="ARBA" id="ARBA00023136"/>
    </source>
</evidence>